<evidence type="ECO:0008006" key="4">
    <source>
        <dbReference type="Google" id="ProtNLM"/>
    </source>
</evidence>
<organism evidence="2 3">
    <name type="scientific">Tilletiaria anomala (strain ATCC 24038 / CBS 436.72 / UBC 951)</name>
    <dbReference type="NCBI Taxonomy" id="1037660"/>
    <lineage>
        <taxon>Eukaryota</taxon>
        <taxon>Fungi</taxon>
        <taxon>Dikarya</taxon>
        <taxon>Basidiomycota</taxon>
        <taxon>Ustilaginomycotina</taxon>
        <taxon>Exobasidiomycetes</taxon>
        <taxon>Georgefischeriales</taxon>
        <taxon>Tilletiariaceae</taxon>
        <taxon>Tilletiaria</taxon>
    </lineage>
</organism>
<accession>A0A066WDH9</accession>
<dbReference type="PANTHER" id="PTHR28181">
    <property type="entry name" value="UPF0655 PROTEIN YCR015C"/>
    <property type="match status" value="1"/>
</dbReference>
<dbReference type="Gene3D" id="3.40.50.1000">
    <property type="entry name" value="HAD superfamily/HAD-like"/>
    <property type="match status" value="1"/>
</dbReference>
<name>A0A066WDH9_TILAU</name>
<evidence type="ECO:0000313" key="2">
    <source>
        <dbReference type="EMBL" id="KDN51982.1"/>
    </source>
</evidence>
<dbReference type="PANTHER" id="PTHR28181:SF1">
    <property type="entry name" value="COLD TOLERANCE PROTEIN 1"/>
    <property type="match status" value="1"/>
</dbReference>
<evidence type="ECO:0000256" key="1">
    <source>
        <dbReference type="SAM" id="MobiDB-lite"/>
    </source>
</evidence>
<dbReference type="EMBL" id="JMSN01000015">
    <property type="protein sequence ID" value="KDN51982.1"/>
    <property type="molecule type" value="Genomic_DNA"/>
</dbReference>
<dbReference type="AlphaFoldDB" id="A0A066WDH9"/>
<dbReference type="InterPro" id="IPR023214">
    <property type="entry name" value="HAD_sf"/>
</dbReference>
<protein>
    <recommendedName>
        <fullName evidence="4">HAD-like protein</fullName>
    </recommendedName>
</protein>
<feature type="region of interest" description="Disordered" evidence="1">
    <location>
        <begin position="172"/>
        <end position="193"/>
    </location>
</feature>
<dbReference type="RefSeq" id="XP_013244798.1">
    <property type="nucleotide sequence ID" value="XM_013389344.1"/>
</dbReference>
<dbReference type="InParanoid" id="A0A066WDH9"/>
<dbReference type="SUPFAM" id="SSF56784">
    <property type="entry name" value="HAD-like"/>
    <property type="match status" value="1"/>
</dbReference>
<dbReference type="FunCoup" id="A0A066WDH9">
    <property type="interactions" value="3"/>
</dbReference>
<sequence>MLLFSDWDETISNSDTLSLIAPPWDMDTFPERTSFSALAEAYVRDLEEHNLQHEKGTTLGDQLNFLDSLDAVELKSQDRVEKSQLFKGWNPVAADERARKLVEFRQGWSEAAAFIESRDAIQLHIISVGWSGRFIQTALATPRGGSCTPHSICANEIELDCHGHLVGTGKLTKSKDASSTPGRSGIRVASDKQREMRRIRTQMDRAGKQICVYAGDSNTDLACLLEVDVGLIFGEAESLLATLERIGLGNCVNTPEEWLKRGGKLGKRDLHAREKVLVHVRNWQNALPILVQLYKKDAKD</sequence>
<dbReference type="HOGENOM" id="CLU_056574_1_0_1"/>
<reference evidence="2 3" key="1">
    <citation type="submission" date="2014-05" db="EMBL/GenBank/DDBJ databases">
        <title>Draft genome sequence of a rare smut relative, Tilletiaria anomala UBC 951.</title>
        <authorList>
            <consortium name="DOE Joint Genome Institute"/>
            <person name="Toome M."/>
            <person name="Kuo A."/>
            <person name="Henrissat B."/>
            <person name="Lipzen A."/>
            <person name="Tritt A."/>
            <person name="Yoshinaga Y."/>
            <person name="Zane M."/>
            <person name="Barry K."/>
            <person name="Grigoriev I.V."/>
            <person name="Spatafora J.W."/>
            <person name="Aimea M.C."/>
        </authorList>
    </citation>
    <scope>NUCLEOTIDE SEQUENCE [LARGE SCALE GENOMIC DNA]</scope>
    <source>
        <strain evidence="2 3">UBC 951</strain>
    </source>
</reference>
<dbReference type="STRING" id="1037660.A0A066WDH9"/>
<dbReference type="GeneID" id="25267491"/>
<comment type="caution">
    <text evidence="2">The sequence shown here is derived from an EMBL/GenBank/DDBJ whole genome shotgun (WGS) entry which is preliminary data.</text>
</comment>
<gene>
    <name evidence="2" type="ORF">K437DRAFT_44668</name>
</gene>
<dbReference type="InterPro" id="IPR050849">
    <property type="entry name" value="HAD-like_hydrolase_phosphatase"/>
</dbReference>
<proteinExistence type="predicted"/>
<keyword evidence="3" id="KW-1185">Reference proteome</keyword>
<evidence type="ECO:0000313" key="3">
    <source>
        <dbReference type="Proteomes" id="UP000027361"/>
    </source>
</evidence>
<dbReference type="Proteomes" id="UP000027361">
    <property type="component" value="Unassembled WGS sequence"/>
</dbReference>
<dbReference type="InterPro" id="IPR036412">
    <property type="entry name" value="HAD-like_sf"/>
</dbReference>
<dbReference type="OrthoDB" id="10255128at2759"/>